<evidence type="ECO:0000313" key="3">
    <source>
        <dbReference type="Proteomes" id="UP000005326"/>
    </source>
</evidence>
<dbReference type="AlphaFoldDB" id="B0MMI8"/>
<dbReference type="EMBL" id="ABCA03000042">
    <property type="protein sequence ID" value="EDS01072.1"/>
    <property type="molecule type" value="Genomic_DNA"/>
</dbReference>
<keyword evidence="3" id="KW-1185">Reference proteome</keyword>
<dbReference type="PROSITE" id="PS50878">
    <property type="entry name" value="RT_POL"/>
    <property type="match status" value="1"/>
</dbReference>
<evidence type="ECO:0000313" key="2">
    <source>
        <dbReference type="EMBL" id="EDS01072.1"/>
    </source>
</evidence>
<evidence type="ECO:0000259" key="1">
    <source>
        <dbReference type="PROSITE" id="PS50878"/>
    </source>
</evidence>
<accession>B0MMI8</accession>
<gene>
    <name evidence="2" type="ORF">EUBSIR_01037</name>
</gene>
<organism evidence="2 3">
    <name type="scientific">[Eubacterium] siraeum DSM 15702</name>
    <dbReference type="NCBI Taxonomy" id="428128"/>
    <lineage>
        <taxon>Bacteria</taxon>
        <taxon>Bacillati</taxon>
        <taxon>Bacillota</taxon>
        <taxon>Clostridia</taxon>
        <taxon>Eubacteriales</taxon>
        <taxon>Oscillospiraceae</taxon>
        <taxon>Oscillospiraceae incertae sedis</taxon>
    </lineage>
</organism>
<proteinExistence type="predicted"/>
<dbReference type="Proteomes" id="UP000005326">
    <property type="component" value="Unassembled WGS sequence"/>
</dbReference>
<comment type="caution">
    <text evidence="2">The sequence shown here is derived from an EMBL/GenBank/DDBJ whole genome shotgun (WGS) entry which is preliminary data.</text>
</comment>
<sequence>MIESKHYYDFTNELSADEIYEGLLAHGLFTEKLPPVFTAKAFFNYCKSKSPAFPKKPANYIYHESMRNINTPRPFGIPNPAAFQCLCKYISEIWPQLQQYFEEETKGQKHIISRTHIRKMKESDSLFSMNYKNWKDDGTPEPDLLLGARYLVHADVSNCFPSIYTHALSWALVGKDVAKQNQRDSSQWYNELDFLTRNVKHGETHGLLIGPHVSNLLSEIILVKIDKILYDKGWRYIRNIDDYTCYVSTYEGGQLFLTELSEQLRAYDLTLNHKKTSIDELPTASVEQWVRKINTFTAFDTKEWMNFKEVRAYLDMAIELMQENNDNAAILNYAMKVLAKKQLTENAKSYYVKTIFHLSVIYPYLVSLLEEYVFKPFGVEKSEISKLSALLYNEGVKLKNYEAVCYALYYANKYEFEIRELDFEVAKNSNNCLFLLFSYLYYEKKKDKAAVKLCKDYARSLIATEMDNFWLFIYEALAQSDLRDYWKAMKKNKVSFLVEI</sequence>
<dbReference type="Pfam" id="PF00078">
    <property type="entry name" value="RVT_1"/>
    <property type="match status" value="1"/>
</dbReference>
<reference evidence="2" key="2">
    <citation type="submission" date="2014-06" db="EMBL/GenBank/DDBJ databases">
        <title>Draft genome sequence of Eubacterium siraeum (DSM 15702).</title>
        <authorList>
            <person name="Sudarsanam P."/>
            <person name="Ley R."/>
            <person name="Guruge J."/>
            <person name="Turnbaugh P.J."/>
            <person name="Mahowald M."/>
            <person name="Liep D."/>
            <person name="Gordon J."/>
        </authorList>
    </citation>
    <scope>NUCLEOTIDE SEQUENCE</scope>
    <source>
        <strain evidence="2">DSM 15702</strain>
    </source>
</reference>
<reference evidence="2" key="1">
    <citation type="submission" date="2007-10" db="EMBL/GenBank/DDBJ databases">
        <authorList>
            <person name="Fulton L."/>
            <person name="Clifton S."/>
            <person name="Fulton B."/>
            <person name="Xu J."/>
            <person name="Minx P."/>
            <person name="Pepin K.H."/>
            <person name="Johnson M."/>
            <person name="Thiruvilangam P."/>
            <person name="Bhonagiri V."/>
            <person name="Nash W.E."/>
            <person name="Mardis E.R."/>
            <person name="Wilson R.K."/>
        </authorList>
    </citation>
    <scope>NUCLEOTIDE SEQUENCE [LARGE SCALE GENOMIC DNA]</scope>
    <source>
        <strain evidence="2">DSM 15702</strain>
    </source>
</reference>
<dbReference type="CDD" id="cd01646">
    <property type="entry name" value="RT_Bac_retron_I"/>
    <property type="match status" value="1"/>
</dbReference>
<name>B0MMI8_9FIRM</name>
<feature type="domain" description="Reverse transcriptase" evidence="1">
    <location>
        <begin position="58"/>
        <end position="318"/>
    </location>
</feature>
<dbReference type="InterPro" id="IPR000477">
    <property type="entry name" value="RT_dom"/>
</dbReference>
<protein>
    <recommendedName>
        <fullName evidence="1">Reverse transcriptase domain-containing protein</fullName>
    </recommendedName>
</protein>